<gene>
    <name evidence="3" type="ORF">NLI96_g1188</name>
</gene>
<evidence type="ECO:0000259" key="2">
    <source>
        <dbReference type="Pfam" id="PF12937"/>
    </source>
</evidence>
<dbReference type="CDD" id="cd09917">
    <property type="entry name" value="F-box_SF"/>
    <property type="match status" value="1"/>
</dbReference>
<evidence type="ECO:0000313" key="4">
    <source>
        <dbReference type="Proteomes" id="UP001212997"/>
    </source>
</evidence>
<feature type="compositionally biased region" description="Pro residues" evidence="1">
    <location>
        <begin position="32"/>
        <end position="47"/>
    </location>
</feature>
<feature type="domain" description="F-box" evidence="2">
    <location>
        <begin position="97"/>
        <end position="132"/>
    </location>
</feature>
<dbReference type="AlphaFoldDB" id="A0AAD5VB98"/>
<dbReference type="Proteomes" id="UP001212997">
    <property type="component" value="Unassembled WGS sequence"/>
</dbReference>
<protein>
    <recommendedName>
        <fullName evidence="2">F-box domain-containing protein</fullName>
    </recommendedName>
</protein>
<dbReference type="Pfam" id="PF12937">
    <property type="entry name" value="F-box-like"/>
    <property type="match status" value="1"/>
</dbReference>
<comment type="caution">
    <text evidence="3">The sequence shown here is derived from an EMBL/GenBank/DDBJ whole genome shotgun (WGS) entry which is preliminary data.</text>
</comment>
<evidence type="ECO:0000313" key="3">
    <source>
        <dbReference type="EMBL" id="KAJ3490766.1"/>
    </source>
</evidence>
<organism evidence="3 4">
    <name type="scientific">Meripilus lineatus</name>
    <dbReference type="NCBI Taxonomy" id="2056292"/>
    <lineage>
        <taxon>Eukaryota</taxon>
        <taxon>Fungi</taxon>
        <taxon>Dikarya</taxon>
        <taxon>Basidiomycota</taxon>
        <taxon>Agaricomycotina</taxon>
        <taxon>Agaricomycetes</taxon>
        <taxon>Polyporales</taxon>
        <taxon>Meripilaceae</taxon>
        <taxon>Meripilus</taxon>
    </lineage>
</organism>
<sequence length="221" mass="24215">MDPSQDISQEPPQENTPLPLAVAIGPHAGPSSPLPLPLPPPSPPPSPIASSSNADPSSSLTPPQSNAVTHFIPNLPYYAPAPAGQFIQPGWSPETGLPREVWLNIFDILYRRRSAFTLLACALTCRYLREPAQGMINRLRWRTIRSWMYEDVDQLVEHVRNAPRDAKRIIRISFKSNRTSAKSAVALSVVPLRLADSDPAFILDPVPSMVAHSPMSLNFGS</sequence>
<accession>A0AAD5VB98</accession>
<dbReference type="InterPro" id="IPR036047">
    <property type="entry name" value="F-box-like_dom_sf"/>
</dbReference>
<evidence type="ECO:0000256" key="1">
    <source>
        <dbReference type="SAM" id="MobiDB-lite"/>
    </source>
</evidence>
<name>A0AAD5VB98_9APHY</name>
<proteinExistence type="predicted"/>
<dbReference type="SUPFAM" id="SSF81383">
    <property type="entry name" value="F-box domain"/>
    <property type="match status" value="1"/>
</dbReference>
<feature type="compositionally biased region" description="Low complexity" evidence="1">
    <location>
        <begin position="48"/>
        <end position="62"/>
    </location>
</feature>
<dbReference type="EMBL" id="JANAWD010000022">
    <property type="protein sequence ID" value="KAJ3490766.1"/>
    <property type="molecule type" value="Genomic_DNA"/>
</dbReference>
<dbReference type="InterPro" id="IPR001810">
    <property type="entry name" value="F-box_dom"/>
</dbReference>
<keyword evidence="4" id="KW-1185">Reference proteome</keyword>
<feature type="compositionally biased region" description="Polar residues" evidence="1">
    <location>
        <begin position="1"/>
        <end position="16"/>
    </location>
</feature>
<reference evidence="3" key="1">
    <citation type="submission" date="2022-07" db="EMBL/GenBank/DDBJ databases">
        <title>Genome Sequence of Physisporinus lineatus.</title>
        <authorList>
            <person name="Buettner E."/>
        </authorList>
    </citation>
    <scope>NUCLEOTIDE SEQUENCE</scope>
    <source>
        <strain evidence="3">VT162</strain>
    </source>
</reference>
<feature type="region of interest" description="Disordered" evidence="1">
    <location>
        <begin position="1"/>
        <end position="65"/>
    </location>
</feature>